<keyword evidence="1" id="KW-0255">Endonuclease</keyword>
<keyword evidence="1" id="KW-0378">Hydrolase</keyword>
<keyword evidence="2" id="KW-1185">Reference proteome</keyword>
<gene>
    <name evidence="1" type="ORF">GXM_05239</name>
</gene>
<dbReference type="EMBL" id="CP045226">
    <property type="protein sequence ID" value="QFS47747.1"/>
    <property type="molecule type" value="Genomic_DNA"/>
</dbReference>
<dbReference type="AlphaFoldDB" id="A0A5P8W4S9"/>
<name>A0A5P8W4S9_9NOSO</name>
<accession>A0A5P8W4S9</accession>
<dbReference type="RefSeq" id="WP_181984850.1">
    <property type="nucleotide sequence ID" value="NZ_CP045226.1"/>
</dbReference>
<evidence type="ECO:0000313" key="2">
    <source>
        <dbReference type="Proteomes" id="UP000326678"/>
    </source>
</evidence>
<dbReference type="KEGG" id="nsh:GXM_05239"/>
<keyword evidence="1" id="KW-0540">Nuclease</keyword>
<dbReference type="GO" id="GO:0004519">
    <property type="term" value="F:endonuclease activity"/>
    <property type="evidence" value="ECO:0007669"/>
    <property type="project" value="UniProtKB-KW"/>
</dbReference>
<dbReference type="Proteomes" id="UP000326678">
    <property type="component" value="Chromosome Gxm1"/>
</dbReference>
<reference evidence="1 2" key="1">
    <citation type="submission" date="2019-10" db="EMBL/GenBank/DDBJ databases">
        <title>Genomic and transcriptomic insights into the perfect genentic adaptation of a filamentous nitrogen-fixing cyanobacterium to rice fields.</title>
        <authorList>
            <person name="Chen Z."/>
        </authorList>
    </citation>
    <scope>NUCLEOTIDE SEQUENCE [LARGE SCALE GENOMIC DNA]</scope>
    <source>
        <strain evidence="1">CCNUC1</strain>
    </source>
</reference>
<proteinExistence type="predicted"/>
<protein>
    <submittedName>
        <fullName evidence="1">Endonuclease</fullName>
    </submittedName>
</protein>
<organism evidence="1 2">
    <name type="scientific">Nostoc sphaeroides CCNUC1</name>
    <dbReference type="NCBI Taxonomy" id="2653204"/>
    <lineage>
        <taxon>Bacteria</taxon>
        <taxon>Bacillati</taxon>
        <taxon>Cyanobacteriota</taxon>
        <taxon>Cyanophyceae</taxon>
        <taxon>Nostocales</taxon>
        <taxon>Nostocaceae</taxon>
        <taxon>Nostoc</taxon>
    </lineage>
</organism>
<evidence type="ECO:0000313" key="1">
    <source>
        <dbReference type="EMBL" id="QFS47747.1"/>
    </source>
</evidence>
<sequence>MALAIAILWQVSVGGVVDAKEHISGVDELPPNHIARRNFLTQKKKPKV</sequence>